<keyword evidence="3" id="KW-1185">Reference proteome</keyword>
<feature type="compositionally biased region" description="Basic and acidic residues" evidence="1">
    <location>
        <begin position="1"/>
        <end position="12"/>
    </location>
</feature>
<feature type="compositionally biased region" description="Acidic residues" evidence="1">
    <location>
        <begin position="90"/>
        <end position="109"/>
    </location>
</feature>
<evidence type="ECO:0000313" key="2">
    <source>
        <dbReference type="EMBL" id="CAK0882346.1"/>
    </source>
</evidence>
<accession>A0ABN9WBU7</accession>
<feature type="compositionally biased region" description="Basic residues" evidence="1">
    <location>
        <begin position="73"/>
        <end position="83"/>
    </location>
</feature>
<comment type="caution">
    <text evidence="2">The sequence shown here is derived from an EMBL/GenBank/DDBJ whole genome shotgun (WGS) entry which is preliminary data.</text>
</comment>
<proteinExistence type="predicted"/>
<protein>
    <submittedName>
        <fullName evidence="2">Uncharacterized protein</fullName>
    </submittedName>
</protein>
<reference evidence="2" key="1">
    <citation type="submission" date="2023-10" db="EMBL/GenBank/DDBJ databases">
        <authorList>
            <person name="Chen Y."/>
            <person name="Shah S."/>
            <person name="Dougan E. K."/>
            <person name="Thang M."/>
            <person name="Chan C."/>
        </authorList>
    </citation>
    <scope>NUCLEOTIDE SEQUENCE [LARGE SCALE GENOMIC DNA]</scope>
</reference>
<organism evidence="2 3">
    <name type="scientific">Prorocentrum cordatum</name>
    <dbReference type="NCBI Taxonomy" id="2364126"/>
    <lineage>
        <taxon>Eukaryota</taxon>
        <taxon>Sar</taxon>
        <taxon>Alveolata</taxon>
        <taxon>Dinophyceae</taxon>
        <taxon>Prorocentrales</taxon>
        <taxon>Prorocentraceae</taxon>
        <taxon>Prorocentrum</taxon>
    </lineage>
</organism>
<name>A0ABN9WBU7_9DINO</name>
<gene>
    <name evidence="2" type="ORF">PCOR1329_LOCUS64900</name>
</gene>
<feature type="non-terminal residue" evidence="2">
    <location>
        <position position="1"/>
    </location>
</feature>
<dbReference type="EMBL" id="CAUYUJ010018287">
    <property type="protein sequence ID" value="CAK0882346.1"/>
    <property type="molecule type" value="Genomic_DNA"/>
</dbReference>
<evidence type="ECO:0000313" key="3">
    <source>
        <dbReference type="Proteomes" id="UP001189429"/>
    </source>
</evidence>
<evidence type="ECO:0000256" key="1">
    <source>
        <dbReference type="SAM" id="MobiDB-lite"/>
    </source>
</evidence>
<dbReference type="Proteomes" id="UP001189429">
    <property type="component" value="Unassembled WGS sequence"/>
</dbReference>
<feature type="region of interest" description="Disordered" evidence="1">
    <location>
        <begin position="1"/>
        <end position="23"/>
    </location>
</feature>
<feature type="region of interest" description="Disordered" evidence="1">
    <location>
        <begin position="38"/>
        <end position="157"/>
    </location>
</feature>
<sequence length="157" mass="16585">DDRVRACRKSLEPHAGPARAASRRALESKLRGLLAAAGAAEGGRKGGEAAETAQAAQEGEEEAAAAAGPPAERRRKKRRRAPARKGATEVAEEEEKDDEDEAEDGDEGDPSLHQAAVDILLRASAKARAQPPRSPRTSPWPRAQTCRRPAAGRSGGR</sequence>